<feature type="domain" description="HupH hydrogenase expression protein C-terminal" evidence="2">
    <location>
        <begin position="2"/>
        <end position="114"/>
    </location>
</feature>
<keyword evidence="4" id="KW-1185">Reference proteome</keyword>
<reference evidence="3 4" key="1">
    <citation type="submission" date="2016-11" db="EMBL/GenBank/DDBJ databases">
        <title>Mixed transmission modes and dynamic genome evolution in an obligate animal-bacterial symbiosis.</title>
        <authorList>
            <person name="Russell S.L."/>
            <person name="Corbett-Detig R.B."/>
            <person name="Cavanaugh C.M."/>
        </authorList>
    </citation>
    <scope>NUCLEOTIDE SEQUENCE [LARGE SCALE GENOMIC DNA]</scope>
    <source>
        <strain evidence="3">Sp-SM6</strain>
    </source>
</reference>
<gene>
    <name evidence="3" type="ORF">BOW52_06495</name>
</gene>
<dbReference type="InterPro" id="IPR006894">
    <property type="entry name" value="HupH_Hydgase_express_prot_C"/>
</dbReference>
<dbReference type="Gene3D" id="3.30.1370.140">
    <property type="entry name" value="HupH hydrogenase expression protein, C-terminal domain"/>
    <property type="match status" value="1"/>
</dbReference>
<comment type="similarity">
    <text evidence="1">Belongs to the HupH/HyaF family.</text>
</comment>
<dbReference type="Pfam" id="PF04809">
    <property type="entry name" value="HupH_C"/>
    <property type="match status" value="1"/>
</dbReference>
<dbReference type="Proteomes" id="UP000190198">
    <property type="component" value="Unassembled WGS sequence"/>
</dbReference>
<dbReference type="EMBL" id="MPRK01000104">
    <property type="protein sequence ID" value="OOZ40003.1"/>
    <property type="molecule type" value="Genomic_DNA"/>
</dbReference>
<evidence type="ECO:0000313" key="4">
    <source>
        <dbReference type="Proteomes" id="UP000190198"/>
    </source>
</evidence>
<evidence type="ECO:0000259" key="2">
    <source>
        <dbReference type="Pfam" id="PF04809"/>
    </source>
</evidence>
<organism evidence="3 4">
    <name type="scientific">Solemya elarraichensis gill symbiont</name>
    <dbReference type="NCBI Taxonomy" id="1918949"/>
    <lineage>
        <taxon>Bacteria</taxon>
        <taxon>Pseudomonadati</taxon>
        <taxon>Pseudomonadota</taxon>
        <taxon>Gammaproteobacteria</taxon>
        <taxon>sulfur-oxidizing symbionts</taxon>
    </lineage>
</organism>
<name>A0A1T2L4H9_9GAMM</name>
<dbReference type="RefSeq" id="WP_245828569.1">
    <property type="nucleotide sequence ID" value="NZ_MPRK01000104.1"/>
</dbReference>
<feature type="non-terminal residue" evidence="3">
    <location>
        <position position="1"/>
    </location>
</feature>
<accession>A0A1T2L4H9</accession>
<dbReference type="InterPro" id="IPR038527">
    <property type="entry name" value="HupH_C_sf"/>
</dbReference>
<evidence type="ECO:0000313" key="3">
    <source>
        <dbReference type="EMBL" id="OOZ40003.1"/>
    </source>
</evidence>
<protein>
    <recommendedName>
        <fullName evidence="2">HupH hydrogenase expression protein C-terminal domain-containing protein</fullName>
    </recommendedName>
</protein>
<sequence>WNVEPLLHEVKHALDRLVTEGETSVIDLRSIPLAPGEEERILEILGRGEVVARLNVLGASDVVETEYSGVWVVTHYNDNEETIGRFIEVTRLPEILRSQAEDMAEASERLALRLEDEQQEEQTSNKLAVEK</sequence>
<evidence type="ECO:0000256" key="1">
    <source>
        <dbReference type="ARBA" id="ARBA00010832"/>
    </source>
</evidence>
<dbReference type="AlphaFoldDB" id="A0A1T2L4H9"/>
<comment type="caution">
    <text evidence="3">The sequence shown here is derived from an EMBL/GenBank/DDBJ whole genome shotgun (WGS) entry which is preliminary data.</text>
</comment>
<proteinExistence type="inferred from homology"/>